<reference evidence="6 7" key="1">
    <citation type="submission" date="2024-02" db="EMBL/GenBank/DDBJ databases">
        <title>Chromosome-scale genome assembly of the rough periwinkle Littorina saxatilis.</title>
        <authorList>
            <person name="De Jode A."/>
            <person name="Faria R."/>
            <person name="Formenti G."/>
            <person name="Sims Y."/>
            <person name="Smith T.P."/>
            <person name="Tracey A."/>
            <person name="Wood J.M.D."/>
            <person name="Zagrodzka Z.B."/>
            <person name="Johannesson K."/>
            <person name="Butlin R.K."/>
            <person name="Leder E.H."/>
        </authorList>
    </citation>
    <scope>NUCLEOTIDE SEQUENCE [LARGE SCALE GENOMIC DNA]</scope>
    <source>
        <strain evidence="6">Snail1</strain>
        <tissue evidence="6">Muscle</tissue>
    </source>
</reference>
<organism evidence="6 7">
    <name type="scientific">Littorina saxatilis</name>
    <dbReference type="NCBI Taxonomy" id="31220"/>
    <lineage>
        <taxon>Eukaryota</taxon>
        <taxon>Metazoa</taxon>
        <taxon>Spiralia</taxon>
        <taxon>Lophotrochozoa</taxon>
        <taxon>Mollusca</taxon>
        <taxon>Gastropoda</taxon>
        <taxon>Caenogastropoda</taxon>
        <taxon>Littorinimorpha</taxon>
        <taxon>Littorinoidea</taxon>
        <taxon>Littorinidae</taxon>
        <taxon>Littorina</taxon>
    </lineage>
</organism>
<accession>A0AAN9AX59</accession>
<dbReference type="InterPro" id="IPR011993">
    <property type="entry name" value="PH-like_dom_sf"/>
</dbReference>
<dbReference type="Proteomes" id="UP001374579">
    <property type="component" value="Unassembled WGS sequence"/>
</dbReference>
<proteinExistence type="predicted"/>
<evidence type="ECO:0008006" key="8">
    <source>
        <dbReference type="Google" id="ProtNLM"/>
    </source>
</evidence>
<sequence>MELDLLVRPFQGLQLCPPQPRPYPPPPPHHRHPRTFIKRHSSYHGPPLSNKYRYGRNLRRPSGSFVFVRCEVCKMNVPHRILTPDEPNKGMGKTLERDSSGDSNFLSPAAPYPADGTSHGSQESLDKRSSLPRMKSYDAVVFDVLRVSPEDFASQITLMDLPVFKSILPDELTSCAWTTKEKLIKAPNVVAFTRRFNHVNFWVQREILNCQTLKTRADVLSHFIKIAKKLLDLNNLHAVMAVISALQSAAIFRLSGTWMMLSKKDKMMYEKMADMFSECNNRQKLRDVMEHVKLPCIPYLGLYLTDLIYIDVAHPHSGGLESHQRRIQMNNILRVIADFQQSSYDHLPLLEHVQNYLKSVRYIEELQKFVEDDNYKLSLKLEPPVSGQSSNNATSREDVSVLPPSPATEPRQQFSAGRLSASAAHRKTKSLSANFMSCTHPQVERTYSLPSRATAPYVQGIRHLLDDSVLEESPCASSDGSVCSKIQQVFTGEGREPLESISSDHETFWPARNNVQWQEADDNTVYQANFTCEGCVRRKTLLKDGKKPTVSSWTRYWMALWGTNLLFYPAKSLRGSERVNFKTNPGKMTSIVGWMVVMGDNPLQPDAFQLTDPARGNVYKFRGGSQSQALIWCRHLSEASKRYAPRQPANLMSFD</sequence>
<evidence type="ECO:0000313" key="7">
    <source>
        <dbReference type="Proteomes" id="UP001374579"/>
    </source>
</evidence>
<dbReference type="InterPro" id="IPR008937">
    <property type="entry name" value="Ras-like_GEF"/>
</dbReference>
<keyword evidence="7" id="KW-1185">Reference proteome</keyword>
<dbReference type="Gene3D" id="1.10.840.10">
    <property type="entry name" value="Ras guanine-nucleotide exchange factors catalytic domain"/>
    <property type="match status" value="1"/>
</dbReference>
<feature type="region of interest" description="Disordered" evidence="3">
    <location>
        <begin position="381"/>
        <end position="416"/>
    </location>
</feature>
<evidence type="ECO:0000259" key="5">
    <source>
        <dbReference type="PROSITE" id="PS50009"/>
    </source>
</evidence>
<dbReference type="AlphaFoldDB" id="A0AAN9AX59"/>
<evidence type="ECO:0000259" key="4">
    <source>
        <dbReference type="PROSITE" id="PS50003"/>
    </source>
</evidence>
<dbReference type="PANTHER" id="PTHR23113:SF368">
    <property type="entry name" value="CELL DIVISION CONTROL PROTEIN 25"/>
    <property type="match status" value="1"/>
</dbReference>
<dbReference type="CDD" id="cd13310">
    <property type="entry name" value="PH_RalGPS1_2"/>
    <property type="match status" value="1"/>
</dbReference>
<evidence type="ECO:0000313" key="6">
    <source>
        <dbReference type="EMBL" id="KAK7094958.1"/>
    </source>
</evidence>
<dbReference type="Pfam" id="PF00617">
    <property type="entry name" value="RasGEF"/>
    <property type="match status" value="1"/>
</dbReference>
<dbReference type="PANTHER" id="PTHR23113">
    <property type="entry name" value="GUANINE NUCLEOTIDE EXCHANGE FACTOR"/>
    <property type="match status" value="1"/>
</dbReference>
<dbReference type="SUPFAM" id="SSF50729">
    <property type="entry name" value="PH domain-like"/>
    <property type="match status" value="1"/>
</dbReference>
<dbReference type="InterPro" id="IPR023578">
    <property type="entry name" value="Ras_GEF_dom_sf"/>
</dbReference>
<dbReference type="InterPro" id="IPR001895">
    <property type="entry name" value="RASGEF_cat_dom"/>
</dbReference>
<dbReference type="InterPro" id="IPR036964">
    <property type="entry name" value="RASGEF_cat_dom_sf"/>
</dbReference>
<dbReference type="GO" id="GO:0007265">
    <property type="term" value="P:Ras protein signal transduction"/>
    <property type="evidence" value="ECO:0007669"/>
    <property type="project" value="TreeGrafter"/>
</dbReference>
<gene>
    <name evidence="6" type="ORF">V1264_006429</name>
</gene>
<dbReference type="GO" id="GO:0005085">
    <property type="term" value="F:guanyl-nucleotide exchange factor activity"/>
    <property type="evidence" value="ECO:0007669"/>
    <property type="project" value="UniProtKB-KW"/>
</dbReference>
<dbReference type="InterPro" id="IPR001849">
    <property type="entry name" value="PH_domain"/>
</dbReference>
<dbReference type="PROSITE" id="PS50003">
    <property type="entry name" value="PH_DOMAIN"/>
    <property type="match status" value="1"/>
</dbReference>
<evidence type="ECO:0000256" key="3">
    <source>
        <dbReference type="SAM" id="MobiDB-lite"/>
    </source>
</evidence>
<comment type="caution">
    <text evidence="6">The sequence shown here is derived from an EMBL/GenBank/DDBJ whole genome shotgun (WGS) entry which is preliminary data.</text>
</comment>
<feature type="region of interest" description="Disordered" evidence="3">
    <location>
        <begin position="81"/>
        <end position="129"/>
    </location>
</feature>
<name>A0AAN9AX59_9CAEN</name>
<evidence type="ECO:0000256" key="1">
    <source>
        <dbReference type="ARBA" id="ARBA00022658"/>
    </source>
</evidence>
<dbReference type="SMART" id="SM00147">
    <property type="entry name" value="RasGEF"/>
    <property type="match status" value="1"/>
</dbReference>
<dbReference type="CDD" id="cd00155">
    <property type="entry name" value="RasGEF"/>
    <property type="match status" value="1"/>
</dbReference>
<dbReference type="Gene3D" id="2.30.29.30">
    <property type="entry name" value="Pleckstrin-homology domain (PH domain)/Phosphotyrosine-binding domain (PTB)"/>
    <property type="match status" value="1"/>
</dbReference>
<dbReference type="EMBL" id="JBAMIC010000018">
    <property type="protein sequence ID" value="KAK7094958.1"/>
    <property type="molecule type" value="Genomic_DNA"/>
</dbReference>
<dbReference type="SMART" id="SM00233">
    <property type="entry name" value="PH"/>
    <property type="match status" value="1"/>
</dbReference>
<evidence type="ECO:0000256" key="2">
    <source>
        <dbReference type="PROSITE-ProRule" id="PRU00168"/>
    </source>
</evidence>
<dbReference type="GO" id="GO:0005886">
    <property type="term" value="C:plasma membrane"/>
    <property type="evidence" value="ECO:0007669"/>
    <property type="project" value="TreeGrafter"/>
</dbReference>
<feature type="compositionally biased region" description="Basic and acidic residues" evidence="3">
    <location>
        <begin position="82"/>
        <end position="100"/>
    </location>
</feature>
<feature type="domain" description="PH" evidence="4">
    <location>
        <begin position="534"/>
        <end position="641"/>
    </location>
</feature>
<feature type="domain" description="Ras-GEF" evidence="5">
    <location>
        <begin position="148"/>
        <end position="384"/>
    </location>
</feature>
<dbReference type="SUPFAM" id="SSF48366">
    <property type="entry name" value="Ras GEF"/>
    <property type="match status" value="1"/>
</dbReference>
<keyword evidence="1 2" id="KW-0344">Guanine-nucleotide releasing factor</keyword>
<protein>
    <recommendedName>
        <fullName evidence="8">Ras-specific guanine nucleotide-releasing factor RalGPS1</fullName>
    </recommendedName>
</protein>
<dbReference type="PROSITE" id="PS50009">
    <property type="entry name" value="RASGEF_CAT"/>
    <property type="match status" value="1"/>
</dbReference>